<evidence type="ECO:0000256" key="4">
    <source>
        <dbReference type="ARBA" id="ARBA00022825"/>
    </source>
</evidence>
<feature type="domain" description="WSC" evidence="8">
    <location>
        <begin position="163"/>
        <end position="255"/>
    </location>
</feature>
<reference evidence="9" key="1">
    <citation type="journal article" date="2021" name="Nat. Commun.">
        <title>Genetic determinants of endophytism in the Arabidopsis root mycobiome.</title>
        <authorList>
            <person name="Mesny F."/>
            <person name="Miyauchi S."/>
            <person name="Thiergart T."/>
            <person name="Pickel B."/>
            <person name="Atanasova L."/>
            <person name="Karlsson M."/>
            <person name="Huettel B."/>
            <person name="Barry K.W."/>
            <person name="Haridas S."/>
            <person name="Chen C."/>
            <person name="Bauer D."/>
            <person name="Andreopoulos W."/>
            <person name="Pangilinan J."/>
            <person name="LaButti K."/>
            <person name="Riley R."/>
            <person name="Lipzen A."/>
            <person name="Clum A."/>
            <person name="Drula E."/>
            <person name="Henrissat B."/>
            <person name="Kohler A."/>
            <person name="Grigoriev I.V."/>
            <person name="Martin F.M."/>
            <person name="Hacquard S."/>
        </authorList>
    </citation>
    <scope>NUCLEOTIDE SEQUENCE</scope>
    <source>
        <strain evidence="9">MPI-CAGE-CH-0235</strain>
    </source>
</reference>
<feature type="coiled-coil region" evidence="5">
    <location>
        <begin position="276"/>
        <end position="346"/>
    </location>
</feature>
<keyword evidence="2" id="KW-0645">Protease</keyword>
<dbReference type="GO" id="GO:0004252">
    <property type="term" value="F:serine-type endopeptidase activity"/>
    <property type="evidence" value="ECO:0007669"/>
    <property type="project" value="InterPro"/>
</dbReference>
<dbReference type="PROSITE" id="PS51212">
    <property type="entry name" value="WSC"/>
    <property type="match status" value="1"/>
</dbReference>
<dbReference type="OrthoDB" id="5985073at2759"/>
<feature type="compositionally biased region" description="Basic and acidic residues" evidence="6">
    <location>
        <begin position="549"/>
        <end position="571"/>
    </location>
</feature>
<evidence type="ECO:0000256" key="5">
    <source>
        <dbReference type="SAM" id="Coils"/>
    </source>
</evidence>
<evidence type="ECO:0000256" key="2">
    <source>
        <dbReference type="ARBA" id="ARBA00022670"/>
    </source>
</evidence>
<dbReference type="SUPFAM" id="SSF52743">
    <property type="entry name" value="Subtilisin-like"/>
    <property type="match status" value="1"/>
</dbReference>
<dbReference type="InterPro" id="IPR036852">
    <property type="entry name" value="Peptidase_S8/S53_dom_sf"/>
</dbReference>
<dbReference type="Proteomes" id="UP000813444">
    <property type="component" value="Unassembled WGS sequence"/>
</dbReference>
<evidence type="ECO:0000313" key="9">
    <source>
        <dbReference type="EMBL" id="KAH7310837.1"/>
    </source>
</evidence>
<proteinExistence type="inferred from homology"/>
<evidence type="ECO:0000259" key="8">
    <source>
        <dbReference type="PROSITE" id="PS51212"/>
    </source>
</evidence>
<evidence type="ECO:0000256" key="1">
    <source>
        <dbReference type="ARBA" id="ARBA00011073"/>
    </source>
</evidence>
<dbReference type="PANTHER" id="PTHR43806:SF11">
    <property type="entry name" value="CEREVISIN-RELATED"/>
    <property type="match status" value="1"/>
</dbReference>
<evidence type="ECO:0000256" key="6">
    <source>
        <dbReference type="SAM" id="MobiDB-lite"/>
    </source>
</evidence>
<protein>
    <submittedName>
        <fullName evidence="9">Peptidase S8/S53 domain-containing protein</fullName>
    </submittedName>
</protein>
<comment type="similarity">
    <text evidence="1">Belongs to the peptidase S8 family.</text>
</comment>
<name>A0A8K0SNU4_9HYPO</name>
<dbReference type="Gene3D" id="3.40.50.200">
    <property type="entry name" value="Peptidase S8/S53 domain"/>
    <property type="match status" value="1"/>
</dbReference>
<feature type="signal peptide" evidence="7">
    <location>
        <begin position="1"/>
        <end position="28"/>
    </location>
</feature>
<dbReference type="EMBL" id="JAGPNK010000012">
    <property type="protein sequence ID" value="KAH7310837.1"/>
    <property type="molecule type" value="Genomic_DNA"/>
</dbReference>
<evidence type="ECO:0000313" key="10">
    <source>
        <dbReference type="Proteomes" id="UP000813444"/>
    </source>
</evidence>
<sequence>MSRLNAMYSQVFARAILLFVVLPWATRAQDVQCATVADGCDAGSRYESGVRRAISRFERGTLYGGHDSVIMSSALQDDGLAMISYTCLDGSAPPPLEGSAMQSLAERILTCPNRCGSVATTDNGNCGLGVLIASGASSMGCFSKAIDVVPEGRAIEVVGSVGDFGNPRCYTEALPAKLLVNGSSTDGDMTVAKCVALAEADAWRYAAVGYGGECTWGDDLTNPRQTDIGNCNVPCAGSPGQSCGGQNGVLAYEDSTWALLTRPELGGECQEYFDAMATLQKLLQRWDEQLREYQALLEEWNAANPGNRKHRRQITWEQIRQVFVAQAETQKEILARQELMDRLEKEITKWARITLKNRVLRQQEYVTAVEQVFAPAKDVFSRVSAPAALIPEVGATAAPAIEVAAAAVVVVGAPEVVTEVGVIVATGLFAILGSLIEVLLDTATAPNQPPRPTITATRSVSTTTTSSTCTATATQSPVIIITKEGTSRSEFNDMMQKLPKVEDSLALTSGVFPSFIYFTTVDECIADTLYDEFPIIDVWNVDADLEMDGKSFPETKKRSEPVKKTKRHDPGSVHPESSEAPSLQERAIPSDDSRFVYQRNSPHHLQWLSQVSRYGNLRGEYYNFDEFVYDAGESALFPRLNPIIYVIDSEFVNTHSAFAGQVIEQIATNLEGNLIQAQQEPENPGDRSSHGTCMASLAAGQYSSAGKRARIVTAQLNFFQALNGGKWHHRISRAFLTFEKIFESVRNNGAQGQAVISMSFGVERRLLFWKGVVNGQYGAHTVFDKVLEWTYREGIVAVCSSGNVARAELWNDMPRGAGGANTQLIVVGNANADNSRHQTSTFLNTQGTPGILTLYNRGTDIDCAVRSRDAAGYVHRDQDPGTAWGVEPNGSSQATAITAGMIAYYLSDPFLNAQFRTGPLGLGGVSGMVKQYLIDTSTSMKGTGGQTDGIPRAALGEVVPCVGGTAGRPPAGPQFTPGTGFARTLATTEVTHGTQVVLNPPPQCWNLP</sequence>
<keyword evidence="10" id="KW-1185">Reference proteome</keyword>
<gene>
    <name evidence="9" type="ORF">B0I35DRAFT_489706</name>
</gene>
<feature type="region of interest" description="Disordered" evidence="6">
    <location>
        <begin position="549"/>
        <end position="585"/>
    </location>
</feature>
<comment type="caution">
    <text evidence="9">The sequence shown here is derived from an EMBL/GenBank/DDBJ whole genome shotgun (WGS) entry which is preliminary data.</text>
</comment>
<evidence type="ECO:0000256" key="7">
    <source>
        <dbReference type="SAM" id="SignalP"/>
    </source>
</evidence>
<keyword evidence="4" id="KW-0720">Serine protease</keyword>
<dbReference type="PANTHER" id="PTHR43806">
    <property type="entry name" value="PEPTIDASE S8"/>
    <property type="match status" value="1"/>
</dbReference>
<dbReference type="Pfam" id="PF01822">
    <property type="entry name" value="WSC"/>
    <property type="match status" value="1"/>
</dbReference>
<organism evidence="9 10">
    <name type="scientific">Stachybotrys elegans</name>
    <dbReference type="NCBI Taxonomy" id="80388"/>
    <lineage>
        <taxon>Eukaryota</taxon>
        <taxon>Fungi</taxon>
        <taxon>Dikarya</taxon>
        <taxon>Ascomycota</taxon>
        <taxon>Pezizomycotina</taxon>
        <taxon>Sordariomycetes</taxon>
        <taxon>Hypocreomycetidae</taxon>
        <taxon>Hypocreales</taxon>
        <taxon>Stachybotryaceae</taxon>
        <taxon>Stachybotrys</taxon>
    </lineage>
</organism>
<accession>A0A8K0SNU4</accession>
<dbReference type="SMART" id="SM00321">
    <property type="entry name" value="WSC"/>
    <property type="match status" value="1"/>
</dbReference>
<dbReference type="InterPro" id="IPR002889">
    <property type="entry name" value="WSC_carb-bd"/>
</dbReference>
<dbReference type="Pfam" id="PF00082">
    <property type="entry name" value="Peptidase_S8"/>
    <property type="match status" value="1"/>
</dbReference>
<dbReference type="GO" id="GO:0006508">
    <property type="term" value="P:proteolysis"/>
    <property type="evidence" value="ECO:0007669"/>
    <property type="project" value="UniProtKB-KW"/>
</dbReference>
<evidence type="ECO:0000256" key="3">
    <source>
        <dbReference type="ARBA" id="ARBA00022801"/>
    </source>
</evidence>
<dbReference type="InterPro" id="IPR000209">
    <property type="entry name" value="Peptidase_S8/S53_dom"/>
</dbReference>
<keyword evidence="7" id="KW-0732">Signal</keyword>
<keyword evidence="5" id="KW-0175">Coiled coil</keyword>
<keyword evidence="3" id="KW-0378">Hydrolase</keyword>
<dbReference type="InterPro" id="IPR050131">
    <property type="entry name" value="Peptidase_S8_subtilisin-like"/>
</dbReference>
<feature type="chain" id="PRO_5035439565" evidence="7">
    <location>
        <begin position="29"/>
        <end position="1008"/>
    </location>
</feature>
<dbReference type="AlphaFoldDB" id="A0A8K0SNU4"/>